<dbReference type="EMBL" id="MFTD01000044">
    <property type="protein sequence ID" value="OGI45603.1"/>
    <property type="molecule type" value="Genomic_DNA"/>
</dbReference>
<organism evidence="2 3">
    <name type="scientific">Candidatus Nomurabacteria bacterium GWB1_40_6</name>
    <dbReference type="NCBI Taxonomy" id="1801727"/>
    <lineage>
        <taxon>Bacteria</taxon>
        <taxon>Candidatus Nomuraibacteriota</taxon>
    </lineage>
</organism>
<evidence type="ECO:0000256" key="1">
    <source>
        <dbReference type="SAM" id="Phobius"/>
    </source>
</evidence>
<evidence type="ECO:0000313" key="3">
    <source>
        <dbReference type="Proteomes" id="UP000176484"/>
    </source>
</evidence>
<proteinExistence type="predicted"/>
<keyword evidence="1" id="KW-0472">Membrane</keyword>
<keyword evidence="1" id="KW-1133">Transmembrane helix</keyword>
<keyword evidence="1" id="KW-0812">Transmembrane</keyword>
<evidence type="ECO:0000313" key="2">
    <source>
        <dbReference type="EMBL" id="OGI45603.1"/>
    </source>
</evidence>
<protein>
    <submittedName>
        <fullName evidence="2">Uncharacterized protein</fullName>
    </submittedName>
</protein>
<comment type="caution">
    <text evidence="2">The sequence shown here is derived from an EMBL/GenBank/DDBJ whole genome shotgun (WGS) entry which is preliminary data.</text>
</comment>
<dbReference type="Proteomes" id="UP000176484">
    <property type="component" value="Unassembled WGS sequence"/>
</dbReference>
<name>A0A1F6TKD9_9BACT</name>
<sequence>MFNLLPNDLKQRIRSEYNLHLIVVALASVLFLQISFFIFLLPSWFISRAKEKDVVLQVATINKFLVDSKIEPIVSTIDMINTKLDTINSVLEYPKVTPFIDSIVSRKTKDILINEIFYTSSGKTTGVLSLSGNSSTRESLVLFVKKLEETKLFENVDLPISNFAKDKDIKFSINMTIKQ</sequence>
<dbReference type="AlphaFoldDB" id="A0A1F6TKD9"/>
<accession>A0A1F6TKD9</accession>
<reference evidence="2 3" key="1">
    <citation type="journal article" date="2016" name="Nat. Commun.">
        <title>Thousands of microbial genomes shed light on interconnected biogeochemical processes in an aquifer system.</title>
        <authorList>
            <person name="Anantharaman K."/>
            <person name="Brown C.T."/>
            <person name="Hug L.A."/>
            <person name="Sharon I."/>
            <person name="Castelle C.J."/>
            <person name="Probst A.J."/>
            <person name="Thomas B.C."/>
            <person name="Singh A."/>
            <person name="Wilkins M.J."/>
            <person name="Karaoz U."/>
            <person name="Brodie E.L."/>
            <person name="Williams K.H."/>
            <person name="Hubbard S.S."/>
            <person name="Banfield J.F."/>
        </authorList>
    </citation>
    <scope>NUCLEOTIDE SEQUENCE [LARGE SCALE GENOMIC DNA]</scope>
</reference>
<feature type="transmembrane region" description="Helical" evidence="1">
    <location>
        <begin position="20"/>
        <end position="41"/>
    </location>
</feature>
<gene>
    <name evidence="2" type="ORF">A2121_02730</name>
</gene>